<dbReference type="PANTHER" id="PTHR15002:SF0">
    <property type="entry name" value="RIBOSOMAL BIOGENESIS PROTEIN LAS1L"/>
    <property type="match status" value="1"/>
</dbReference>
<keyword evidence="1" id="KW-0378">Hydrolase</keyword>
<accession>A0A1E1L0W7</accession>
<proteinExistence type="predicted"/>
<keyword evidence="2" id="KW-1185">Reference proteome</keyword>
<name>A0A1E1L0W7_9HELO</name>
<dbReference type="Pfam" id="PF04031">
    <property type="entry name" value="Las1"/>
    <property type="match status" value="1"/>
</dbReference>
<dbReference type="OrthoDB" id="10263222at2759"/>
<dbReference type="GO" id="GO:0016787">
    <property type="term" value="F:hydrolase activity"/>
    <property type="evidence" value="ECO:0007669"/>
    <property type="project" value="UniProtKB-KW"/>
</dbReference>
<dbReference type="GO" id="GO:0004519">
    <property type="term" value="F:endonuclease activity"/>
    <property type="evidence" value="ECO:0007669"/>
    <property type="project" value="InterPro"/>
</dbReference>
<evidence type="ECO:0000313" key="2">
    <source>
        <dbReference type="Proteomes" id="UP000178912"/>
    </source>
</evidence>
<evidence type="ECO:0000313" key="1">
    <source>
        <dbReference type="EMBL" id="CZT04165.1"/>
    </source>
</evidence>
<sequence length="300" mass="33876">MVQYVITPWRNAQELLSVRENLYPALTNPGRQIRDAERRHAVAKISVWMQRGNCPHLVESTAILTAAILNDVRGNAPYCVRAAYAAAFCRFVTGLLDSHQTKTRKLSMYSVAKTIGLPATYVELRHQATHEELPSLSKLRTATQKALHWIWDYYWAKLTPASSSTQEQCDTFMLGLFQKKGTKSHTELVKEMGGWEDEVLLSALWKIDEANLDRGARMWVIRMQRLIVGRDSVGSKSNIEVLEPAGGIEDVRVELDAMDAVLEEKDEEMAEKATWTDGSPDRKGWAIWKGPWVPKPIGVV</sequence>
<dbReference type="GO" id="GO:0030687">
    <property type="term" value="C:preribosome, large subunit precursor"/>
    <property type="evidence" value="ECO:0007669"/>
    <property type="project" value="TreeGrafter"/>
</dbReference>
<reference evidence="2" key="1">
    <citation type="submission" date="2016-03" db="EMBL/GenBank/DDBJ databases">
        <authorList>
            <person name="Guldener U."/>
        </authorList>
    </citation>
    <scope>NUCLEOTIDE SEQUENCE [LARGE SCALE GENOMIC DNA]</scope>
    <source>
        <strain evidence="2">04CH-RAC-A.6.1</strain>
    </source>
</reference>
<organism evidence="1 2">
    <name type="scientific">Rhynchosporium agropyri</name>
    <dbReference type="NCBI Taxonomy" id="914238"/>
    <lineage>
        <taxon>Eukaryota</taxon>
        <taxon>Fungi</taxon>
        <taxon>Dikarya</taxon>
        <taxon>Ascomycota</taxon>
        <taxon>Pezizomycotina</taxon>
        <taxon>Leotiomycetes</taxon>
        <taxon>Helotiales</taxon>
        <taxon>Ploettnerulaceae</taxon>
        <taxon>Rhynchosporium</taxon>
    </lineage>
</organism>
<dbReference type="Proteomes" id="UP000178912">
    <property type="component" value="Unassembled WGS sequence"/>
</dbReference>
<dbReference type="GO" id="GO:0000460">
    <property type="term" value="P:maturation of 5.8S rRNA"/>
    <property type="evidence" value="ECO:0007669"/>
    <property type="project" value="TreeGrafter"/>
</dbReference>
<dbReference type="PANTHER" id="PTHR15002">
    <property type="entry name" value="RIBOSOMAL BIOGENESIS PROTEIN LAS1L"/>
    <property type="match status" value="1"/>
</dbReference>
<protein>
    <submittedName>
        <fullName evidence="1">Related to hydroxyacylglutathione hydrolase</fullName>
    </submittedName>
</protein>
<dbReference type="GO" id="GO:0000470">
    <property type="term" value="P:maturation of LSU-rRNA"/>
    <property type="evidence" value="ECO:0007669"/>
    <property type="project" value="TreeGrafter"/>
</dbReference>
<gene>
    <name evidence="1" type="ORF">RAG0_10721</name>
</gene>
<dbReference type="InterPro" id="IPR007174">
    <property type="entry name" value="Las1"/>
</dbReference>
<dbReference type="GO" id="GO:0090730">
    <property type="term" value="C:Las1 complex"/>
    <property type="evidence" value="ECO:0007669"/>
    <property type="project" value="InterPro"/>
</dbReference>
<dbReference type="AlphaFoldDB" id="A0A1E1L0W7"/>
<dbReference type="EMBL" id="FJUX01000067">
    <property type="protein sequence ID" value="CZT04165.1"/>
    <property type="molecule type" value="Genomic_DNA"/>
</dbReference>